<reference evidence="3" key="1">
    <citation type="journal article" date="2019" name="Int. J. Syst. Evol. Microbiol.">
        <title>The Global Catalogue of Microorganisms (GCM) 10K type strain sequencing project: providing services to taxonomists for standard genome sequencing and annotation.</title>
        <authorList>
            <consortium name="The Broad Institute Genomics Platform"/>
            <consortium name="The Broad Institute Genome Sequencing Center for Infectious Disease"/>
            <person name="Wu L."/>
            <person name="Ma J."/>
        </authorList>
    </citation>
    <scope>NUCLEOTIDE SEQUENCE [LARGE SCALE GENOMIC DNA]</scope>
    <source>
        <strain evidence="3">CCUG 58938</strain>
    </source>
</reference>
<feature type="chain" id="PRO_5046047070" evidence="1">
    <location>
        <begin position="21"/>
        <end position="253"/>
    </location>
</feature>
<gene>
    <name evidence="2" type="ORF">ACFQ21_12245</name>
</gene>
<proteinExistence type="predicted"/>
<feature type="signal peptide" evidence="1">
    <location>
        <begin position="1"/>
        <end position="20"/>
    </location>
</feature>
<dbReference type="PROSITE" id="PS51257">
    <property type="entry name" value="PROKAR_LIPOPROTEIN"/>
    <property type="match status" value="1"/>
</dbReference>
<dbReference type="Proteomes" id="UP001597112">
    <property type="component" value="Unassembled WGS sequence"/>
</dbReference>
<comment type="caution">
    <text evidence="2">The sequence shown here is derived from an EMBL/GenBank/DDBJ whole genome shotgun (WGS) entry which is preliminary data.</text>
</comment>
<evidence type="ECO:0000313" key="3">
    <source>
        <dbReference type="Proteomes" id="UP001597112"/>
    </source>
</evidence>
<evidence type="ECO:0000256" key="1">
    <source>
        <dbReference type="SAM" id="SignalP"/>
    </source>
</evidence>
<keyword evidence="3" id="KW-1185">Reference proteome</keyword>
<dbReference type="RefSeq" id="WP_377579387.1">
    <property type="nucleotide sequence ID" value="NZ_JBHTKA010000003.1"/>
</dbReference>
<protein>
    <submittedName>
        <fullName evidence="2">Uncharacterized protein</fullName>
    </submittedName>
</protein>
<dbReference type="EMBL" id="JBHTKA010000003">
    <property type="protein sequence ID" value="MFD1000084.1"/>
    <property type="molecule type" value="Genomic_DNA"/>
</dbReference>
<evidence type="ECO:0000313" key="2">
    <source>
        <dbReference type="EMBL" id="MFD1000084.1"/>
    </source>
</evidence>
<keyword evidence="1" id="KW-0732">Signal</keyword>
<accession>A0ABW3K1L1</accession>
<organism evidence="2 3">
    <name type="scientific">Ohtaekwangia kribbensis</name>
    <dbReference type="NCBI Taxonomy" id="688913"/>
    <lineage>
        <taxon>Bacteria</taxon>
        <taxon>Pseudomonadati</taxon>
        <taxon>Bacteroidota</taxon>
        <taxon>Cytophagia</taxon>
        <taxon>Cytophagales</taxon>
        <taxon>Fulvivirgaceae</taxon>
        <taxon>Ohtaekwangia</taxon>
    </lineage>
</organism>
<sequence length="253" mass="28077">MKMTKFLLLAVAFFAFSCSSDDEEASSSLENQTLSLTESNTVVVAPTAMQNSSDTYAQQAVGYIQMVNQMSSYLSYMKVPDGAAKSSARITAANGRVDATGDVVVYTWSDAQSGYSVAYQISETSDSYAFEIFITQPGQTGWLKYFHAEEKKDRSSGFMNIYDIFGFHSDDTSVILLNYKWGRSGDIFTFTLTDNTGDFKFVLNINEKTKAGDVVYYLGGVKAYEMEWNAQGSGSWVWYDEQGNVEDSGTWTV</sequence>
<name>A0ABW3K1L1_9BACT</name>